<organism evidence="1 2">
    <name type="scientific">Kordia antarctica</name>
    <dbReference type="NCBI Taxonomy" id="1218801"/>
    <lineage>
        <taxon>Bacteria</taxon>
        <taxon>Pseudomonadati</taxon>
        <taxon>Bacteroidota</taxon>
        <taxon>Flavobacteriia</taxon>
        <taxon>Flavobacteriales</taxon>
        <taxon>Flavobacteriaceae</taxon>
        <taxon>Kordia</taxon>
    </lineage>
</organism>
<name>A0A7L4ZFN4_9FLAO</name>
<protein>
    <recommendedName>
        <fullName evidence="3">YdhG-like domain-containing protein</fullName>
    </recommendedName>
</protein>
<evidence type="ECO:0000313" key="1">
    <source>
        <dbReference type="EMBL" id="QHI35309.1"/>
    </source>
</evidence>
<reference evidence="1 2" key="1">
    <citation type="journal article" date="2013" name="Int. J. Syst. Evol. Microbiol.">
        <title>Kordia antarctica sp. nov., isolated from Antarctic seawater.</title>
        <authorList>
            <person name="Baek K."/>
            <person name="Choi A."/>
            <person name="Kang I."/>
            <person name="Lee K."/>
            <person name="Cho J.C."/>
        </authorList>
    </citation>
    <scope>NUCLEOTIDE SEQUENCE [LARGE SCALE GENOMIC DNA]</scope>
    <source>
        <strain evidence="1 2">IMCC3317</strain>
    </source>
</reference>
<keyword evidence="2" id="KW-1185">Reference proteome</keyword>
<dbReference type="Proteomes" id="UP000464657">
    <property type="component" value="Chromosome"/>
</dbReference>
<proteinExistence type="predicted"/>
<accession>A0A7L4ZFN4</accession>
<evidence type="ECO:0000313" key="2">
    <source>
        <dbReference type="Proteomes" id="UP000464657"/>
    </source>
</evidence>
<dbReference type="KEGG" id="kan:IMCC3317_06550"/>
<dbReference type="SUPFAM" id="SSF159888">
    <property type="entry name" value="YdhG-like"/>
    <property type="match status" value="1"/>
</dbReference>
<gene>
    <name evidence="1" type="ORF">IMCC3317_06550</name>
</gene>
<sequence length="153" mass="17649">MSFKFLLHMNPTRIIHPDFEKFLQLKDQECIDLFIDLRNYVLELYPNANELVYHTHALTAVFSISEKLSDAFCMIPIYTKHMNLGFNKGTILDDSKQLLQGTGKLIRHIHILNIKTYRNSDVENLLKSAIDLAISDMKKPSKIIGTTISKIKK</sequence>
<dbReference type="AlphaFoldDB" id="A0A7L4ZFN4"/>
<evidence type="ECO:0008006" key="3">
    <source>
        <dbReference type="Google" id="ProtNLM"/>
    </source>
</evidence>
<dbReference type="EMBL" id="CP019288">
    <property type="protein sequence ID" value="QHI35309.1"/>
    <property type="molecule type" value="Genomic_DNA"/>
</dbReference>